<dbReference type="GO" id="GO:0005886">
    <property type="term" value="C:plasma membrane"/>
    <property type="evidence" value="ECO:0007669"/>
    <property type="project" value="UniProtKB-SubCell"/>
</dbReference>
<dbReference type="EMBL" id="NMUL01000076">
    <property type="protein sequence ID" value="OXM59717.1"/>
    <property type="molecule type" value="Genomic_DNA"/>
</dbReference>
<evidence type="ECO:0000256" key="6">
    <source>
        <dbReference type="SAM" id="MobiDB-lite"/>
    </source>
</evidence>
<keyword evidence="4 7" id="KW-1133">Transmembrane helix</keyword>
<feature type="region of interest" description="Disordered" evidence="6">
    <location>
        <begin position="70"/>
        <end position="92"/>
    </location>
</feature>
<feature type="transmembrane region" description="Helical" evidence="7">
    <location>
        <begin position="362"/>
        <end position="387"/>
    </location>
</feature>
<feature type="transmembrane region" description="Helical" evidence="7">
    <location>
        <begin position="820"/>
        <end position="846"/>
    </location>
</feature>
<proteinExistence type="predicted"/>
<feature type="transmembrane region" description="Helical" evidence="7">
    <location>
        <begin position="434"/>
        <end position="460"/>
    </location>
</feature>
<dbReference type="RefSeq" id="WP_093953966.1">
    <property type="nucleotide sequence ID" value="NZ_NMUL01000076.1"/>
</dbReference>
<keyword evidence="5 7" id="KW-0472">Membrane</keyword>
<feature type="transmembrane region" description="Helical" evidence="7">
    <location>
        <begin position="481"/>
        <end position="503"/>
    </location>
</feature>
<comment type="caution">
    <text evidence="9">The sequence shown here is derived from an EMBL/GenBank/DDBJ whole genome shotgun (WGS) entry which is preliminary data.</text>
</comment>
<evidence type="ECO:0000256" key="3">
    <source>
        <dbReference type="ARBA" id="ARBA00022692"/>
    </source>
</evidence>
<evidence type="ECO:0000256" key="1">
    <source>
        <dbReference type="ARBA" id="ARBA00004651"/>
    </source>
</evidence>
<dbReference type="InterPro" id="IPR038766">
    <property type="entry name" value="Membrane_comp_ABC_pdt"/>
</dbReference>
<feature type="transmembrane region" description="Helical" evidence="7">
    <location>
        <begin position="866"/>
        <end position="887"/>
    </location>
</feature>
<dbReference type="PANTHER" id="PTHR30287:SF2">
    <property type="entry name" value="BLL1001 PROTEIN"/>
    <property type="match status" value="1"/>
</dbReference>
<comment type="subcellular location">
    <subcellularLocation>
        <location evidence="1">Cell membrane</location>
        <topology evidence="1">Multi-pass membrane protein</topology>
    </subcellularLocation>
</comment>
<feature type="transmembrane region" description="Helical" evidence="7">
    <location>
        <begin position="408"/>
        <end position="428"/>
    </location>
</feature>
<feature type="domain" description="ABC3 transporter permease C-terminal" evidence="8">
    <location>
        <begin position="271"/>
        <end position="390"/>
    </location>
</feature>
<evidence type="ECO:0000256" key="5">
    <source>
        <dbReference type="ARBA" id="ARBA00023136"/>
    </source>
</evidence>
<dbReference type="Pfam" id="PF02687">
    <property type="entry name" value="FtsX"/>
    <property type="match status" value="2"/>
</dbReference>
<dbReference type="OrthoDB" id="3405625at2"/>
<evidence type="ECO:0000256" key="7">
    <source>
        <dbReference type="SAM" id="Phobius"/>
    </source>
</evidence>
<evidence type="ECO:0000256" key="2">
    <source>
        <dbReference type="ARBA" id="ARBA00022475"/>
    </source>
</evidence>
<feature type="transmembrane region" description="Helical" evidence="7">
    <location>
        <begin position="268"/>
        <end position="290"/>
    </location>
</feature>
<dbReference type="Proteomes" id="UP000215199">
    <property type="component" value="Unassembled WGS sequence"/>
</dbReference>
<feature type="domain" description="ABC3 transporter permease C-terminal" evidence="8">
    <location>
        <begin position="771"/>
        <end position="889"/>
    </location>
</feature>
<dbReference type="AlphaFoldDB" id="A0A229SL57"/>
<feature type="transmembrane region" description="Helical" evidence="7">
    <location>
        <begin position="321"/>
        <end position="342"/>
    </location>
</feature>
<protein>
    <submittedName>
        <fullName evidence="9">ABC transporter</fullName>
    </submittedName>
</protein>
<evidence type="ECO:0000259" key="8">
    <source>
        <dbReference type="Pfam" id="PF02687"/>
    </source>
</evidence>
<keyword evidence="10" id="KW-1185">Reference proteome</keyword>
<evidence type="ECO:0000313" key="9">
    <source>
        <dbReference type="EMBL" id="OXM59717.1"/>
    </source>
</evidence>
<keyword evidence="3 7" id="KW-0812">Transmembrane</keyword>
<evidence type="ECO:0000256" key="4">
    <source>
        <dbReference type="ARBA" id="ARBA00022989"/>
    </source>
</evidence>
<feature type="region of interest" description="Disordered" evidence="6">
    <location>
        <begin position="581"/>
        <end position="602"/>
    </location>
</feature>
<evidence type="ECO:0000313" key="10">
    <source>
        <dbReference type="Proteomes" id="UP000215199"/>
    </source>
</evidence>
<gene>
    <name evidence="9" type="ORF">CF165_46265</name>
</gene>
<feature type="compositionally biased region" description="Basic and acidic residues" evidence="6">
    <location>
        <begin position="592"/>
        <end position="601"/>
    </location>
</feature>
<keyword evidence="2" id="KW-1003">Cell membrane</keyword>
<dbReference type="PANTHER" id="PTHR30287">
    <property type="entry name" value="MEMBRANE COMPONENT OF PREDICTED ABC SUPERFAMILY METABOLITE UPTAKE TRANSPORTER"/>
    <property type="match status" value="1"/>
</dbReference>
<accession>A0A229SL57</accession>
<reference evidence="10" key="1">
    <citation type="submission" date="2017-07" db="EMBL/GenBank/DDBJ databases">
        <title>Comparative genome mining reveals phylogenetic distribution patterns of secondary metabolites in Amycolatopsis.</title>
        <authorList>
            <person name="Adamek M."/>
            <person name="Alanjary M."/>
            <person name="Sales-Ortells H."/>
            <person name="Goodfellow M."/>
            <person name="Bull A.T."/>
            <person name="Kalinowski J."/>
            <person name="Ziemert N."/>
        </authorList>
    </citation>
    <scope>NUCLEOTIDE SEQUENCE [LARGE SCALE GENOMIC DNA]</scope>
    <source>
        <strain evidence="10">H5</strain>
    </source>
</reference>
<dbReference type="InterPro" id="IPR003838">
    <property type="entry name" value="ABC3_permease_C"/>
</dbReference>
<organism evidence="9 10">
    <name type="scientific">Amycolatopsis vastitatis</name>
    <dbReference type="NCBI Taxonomy" id="1905142"/>
    <lineage>
        <taxon>Bacteria</taxon>
        <taxon>Bacillati</taxon>
        <taxon>Actinomycetota</taxon>
        <taxon>Actinomycetes</taxon>
        <taxon>Pseudonocardiales</taxon>
        <taxon>Pseudonocardiaceae</taxon>
        <taxon>Amycolatopsis</taxon>
    </lineage>
</organism>
<feature type="transmembrane region" description="Helical" evidence="7">
    <location>
        <begin position="769"/>
        <end position="793"/>
    </location>
</feature>
<sequence>MSGWRPAIRIARREARRAKGRAALVLALIALPVTALAFTAAAYDTFTLHPAEQADRMMGTGQAVLSWSATTPVQQRPDQLTPYTTGTPGPAPRPSAERLLAFLPPGSRAIPQATGEQAVRTPAGAGTLATLALDYTDPLAQGILRQLSGRAPVSAGEVALTPAAAARTGARVGDIVTSADGHDTMRVVGTVEQPGDLASATIVRRSAEQRGSLTWLVATPAPLSWDAVKNLNTHGITAVSRQVLATPPSPADRYPDVLENDDGPPAGAFALIAGLAMLEIVLLAGPAFAVGARRRRRDLGLVSAAGGTPAHIRRIVLADGLVLGGLAAGTGAVLGILLAALSRAPLETFLDRRAGAFRIYPVAQATVVGLAVLTGVLAALVPAWIAARQDVVAALRGRRGITRSRRRWLVLGSTLTAAGAAGTITGAVGNDLIIVLAGVIAVELGLVLCTPILVGLVARLAHWMPPAMRIALRDTARNRTAAAPAISAVMAVVIGSLAVSVILSAESASGEGNSLSEPGDVSLYASGEGPAKQAIPPDVITALRSSMPVREVHEVRLPTCPGGQCLVSVQTPVAQACPYFHPENRSSQPSADEQRAARADPRCTGVGGKYSYFGGSAVGLRGSRSFTADDAVVFVVVDDDDTAVAAVAHVPTEDGNQAATALRAGAIVVSDARYIDAGRVTLAVAPQNGPVDHTVTAPAFALPHRPHAPVAMLTATTATALGLGTIPFTVAATTSRMPTPDEQDRLQARLGQEFEVRVDRGTQQDGQPLTILAIVAGVVTLAAAALATGLAAADGRADLATLAALGASPRMRRALSLSQAGVIAGLGSILGTLAGLGTAIAVLITLNQATADAWPVQQPLPIIVPWLNIGTALVVVPLIAMLGAGLLTRSRLPIER</sequence>
<name>A0A229SL57_9PSEU</name>